<accession>A0AAW1P0M4</accession>
<sequence length="187" mass="19612">MAAYRAEISATTSAAPVALPACPLLLLNATVTPLQSAEILFRYSGKTDRASAAALSRAALLALDTGCACAISEPAAQPMTFGQQRARAEDTNTSNTVTVFTLGASPDISKPILAQVGQLGPAYEDWVHKPLPGAPRFFQSSILEAITKTPWWVVPTIWTPIVAALSSAFPGNSNASLYGGHCRLPCL</sequence>
<evidence type="ECO:0000256" key="3">
    <source>
        <dbReference type="ARBA" id="ARBA00022824"/>
    </source>
</evidence>
<name>A0AAW1P0M4_9CHLO</name>
<gene>
    <name evidence="8" type="ORF">WJX73_008181</name>
</gene>
<keyword evidence="7" id="KW-0472">Membrane</keyword>
<protein>
    <submittedName>
        <fullName evidence="8">Uncharacterized protein</fullName>
    </submittedName>
</protein>
<keyword evidence="5" id="KW-0560">Oxidoreductase</keyword>
<evidence type="ECO:0000256" key="4">
    <source>
        <dbReference type="ARBA" id="ARBA00022989"/>
    </source>
</evidence>
<dbReference type="GO" id="GO:0005789">
    <property type="term" value="C:endoplasmic reticulum membrane"/>
    <property type="evidence" value="ECO:0007669"/>
    <property type="project" value="UniProtKB-SubCell"/>
</dbReference>
<dbReference type="AlphaFoldDB" id="A0AAW1P0M4"/>
<dbReference type="PANTHER" id="PTHR12863:SF1">
    <property type="entry name" value="FATTY ACID 2-HYDROXYLASE"/>
    <property type="match status" value="1"/>
</dbReference>
<reference evidence="8 9" key="1">
    <citation type="journal article" date="2024" name="Nat. Commun.">
        <title>Phylogenomics reveals the evolutionary origins of lichenization in chlorophyte algae.</title>
        <authorList>
            <person name="Puginier C."/>
            <person name="Libourel C."/>
            <person name="Otte J."/>
            <person name="Skaloud P."/>
            <person name="Haon M."/>
            <person name="Grisel S."/>
            <person name="Petersen M."/>
            <person name="Berrin J.G."/>
            <person name="Delaux P.M."/>
            <person name="Dal Grande F."/>
            <person name="Keller J."/>
        </authorList>
    </citation>
    <scope>NUCLEOTIDE SEQUENCE [LARGE SCALE GENOMIC DNA]</scope>
    <source>
        <strain evidence="8 9">SAG 2036</strain>
    </source>
</reference>
<dbReference type="GO" id="GO:0080132">
    <property type="term" value="F:fatty acid 2-hydroxylase activity"/>
    <property type="evidence" value="ECO:0007669"/>
    <property type="project" value="InterPro"/>
</dbReference>
<keyword evidence="6" id="KW-0443">Lipid metabolism</keyword>
<proteinExistence type="predicted"/>
<evidence type="ECO:0000256" key="7">
    <source>
        <dbReference type="ARBA" id="ARBA00023136"/>
    </source>
</evidence>
<keyword evidence="4" id="KW-1133">Transmembrane helix</keyword>
<organism evidence="8 9">
    <name type="scientific">Symbiochloris irregularis</name>
    <dbReference type="NCBI Taxonomy" id="706552"/>
    <lineage>
        <taxon>Eukaryota</taxon>
        <taxon>Viridiplantae</taxon>
        <taxon>Chlorophyta</taxon>
        <taxon>core chlorophytes</taxon>
        <taxon>Trebouxiophyceae</taxon>
        <taxon>Trebouxiales</taxon>
        <taxon>Trebouxiaceae</taxon>
        <taxon>Symbiochloris</taxon>
    </lineage>
</organism>
<dbReference type="EMBL" id="JALJOQ010000061">
    <property type="protein sequence ID" value="KAK9803235.1"/>
    <property type="molecule type" value="Genomic_DNA"/>
</dbReference>
<dbReference type="GO" id="GO:0006631">
    <property type="term" value="P:fatty acid metabolic process"/>
    <property type="evidence" value="ECO:0007669"/>
    <property type="project" value="TreeGrafter"/>
</dbReference>
<dbReference type="PANTHER" id="PTHR12863">
    <property type="entry name" value="FATTY ACID HYDROXYLASE"/>
    <property type="match status" value="1"/>
</dbReference>
<keyword evidence="3" id="KW-0256">Endoplasmic reticulum</keyword>
<evidence type="ECO:0000256" key="2">
    <source>
        <dbReference type="ARBA" id="ARBA00022692"/>
    </source>
</evidence>
<evidence type="ECO:0000313" key="9">
    <source>
        <dbReference type="Proteomes" id="UP001465755"/>
    </source>
</evidence>
<evidence type="ECO:0000256" key="1">
    <source>
        <dbReference type="ARBA" id="ARBA00004477"/>
    </source>
</evidence>
<evidence type="ECO:0000256" key="6">
    <source>
        <dbReference type="ARBA" id="ARBA00023098"/>
    </source>
</evidence>
<evidence type="ECO:0000256" key="5">
    <source>
        <dbReference type="ARBA" id="ARBA00023002"/>
    </source>
</evidence>
<comment type="subcellular location">
    <subcellularLocation>
        <location evidence="1">Endoplasmic reticulum membrane</location>
        <topology evidence="1">Multi-pass membrane protein</topology>
    </subcellularLocation>
</comment>
<evidence type="ECO:0000313" key="8">
    <source>
        <dbReference type="EMBL" id="KAK9803235.1"/>
    </source>
</evidence>
<dbReference type="Proteomes" id="UP001465755">
    <property type="component" value="Unassembled WGS sequence"/>
</dbReference>
<comment type="caution">
    <text evidence="8">The sequence shown here is derived from an EMBL/GenBank/DDBJ whole genome shotgun (WGS) entry which is preliminary data.</text>
</comment>
<keyword evidence="2" id="KW-0812">Transmembrane</keyword>
<dbReference type="InterPro" id="IPR014430">
    <property type="entry name" value="Scs7"/>
</dbReference>
<keyword evidence="9" id="KW-1185">Reference proteome</keyword>